<dbReference type="Pfam" id="PF21790">
    <property type="entry name" value="OGG"/>
    <property type="match status" value="1"/>
</dbReference>
<dbReference type="Proteomes" id="UP001500187">
    <property type="component" value="Unassembled WGS sequence"/>
</dbReference>
<keyword evidence="2" id="KW-1185">Reference proteome</keyword>
<evidence type="ECO:0000313" key="1">
    <source>
        <dbReference type="EMBL" id="GAA4798446.1"/>
    </source>
</evidence>
<organism evidence="1 2">
    <name type="scientific">Rothia endophytica</name>
    <dbReference type="NCBI Taxonomy" id="1324766"/>
    <lineage>
        <taxon>Bacteria</taxon>
        <taxon>Bacillati</taxon>
        <taxon>Actinomycetota</taxon>
        <taxon>Actinomycetes</taxon>
        <taxon>Micrococcales</taxon>
        <taxon>Micrococcaceae</taxon>
        <taxon>Rothia</taxon>
    </lineage>
</organism>
<sequence>MPVIPSVFQSGEKDSKGRLTLSRGDLFTLGTMVETAQNAVNFYVAVCSWDAGAKARDIYRRIPTLSETDVGEKLLGGIMPAKDSNLESEVAYRSFWRREQYRLKGLGPAFFTKLLYFVAGFDTLSD</sequence>
<name>A0ABP9BS67_9MICC</name>
<reference evidence="2" key="1">
    <citation type="journal article" date="2019" name="Int. J. Syst. Evol. Microbiol.">
        <title>The Global Catalogue of Microorganisms (GCM) 10K type strain sequencing project: providing services to taxonomists for standard genome sequencing and annotation.</title>
        <authorList>
            <consortium name="The Broad Institute Genomics Platform"/>
            <consortium name="The Broad Institute Genome Sequencing Center for Infectious Disease"/>
            <person name="Wu L."/>
            <person name="Ma J."/>
        </authorList>
    </citation>
    <scope>NUCLEOTIDE SEQUENCE [LARGE SCALE GENOMIC DNA]</scope>
    <source>
        <strain evidence="2">JCM 18541</strain>
    </source>
</reference>
<proteinExistence type="predicted"/>
<comment type="caution">
    <text evidence="1">The sequence shown here is derived from an EMBL/GenBank/DDBJ whole genome shotgun (WGS) entry which is preliminary data.</text>
</comment>
<protein>
    <submittedName>
        <fullName evidence="1">Uncharacterized protein</fullName>
    </submittedName>
</protein>
<dbReference type="EMBL" id="BAABKP010000004">
    <property type="protein sequence ID" value="GAA4798446.1"/>
    <property type="molecule type" value="Genomic_DNA"/>
</dbReference>
<evidence type="ECO:0000313" key="2">
    <source>
        <dbReference type="Proteomes" id="UP001500187"/>
    </source>
</evidence>
<accession>A0ABP9BS67</accession>
<gene>
    <name evidence="1" type="ORF">GCM10023352_17740</name>
</gene>
<dbReference type="InterPro" id="IPR048868">
    <property type="entry name" value="OGG-like_put"/>
</dbReference>